<protein>
    <submittedName>
        <fullName evidence="2">Pyruvate dehydrogenase (Acetyl-transferring), homodimeric type</fullName>
    </submittedName>
</protein>
<dbReference type="STRING" id="314276.OS145_05105"/>
<comment type="caution">
    <text evidence="2">The sequence shown here is derived from an EMBL/GenBank/DDBJ whole genome shotgun (WGS) entry which is preliminary data.</text>
</comment>
<feature type="domain" description="PH" evidence="1">
    <location>
        <begin position="1"/>
        <end position="26"/>
    </location>
</feature>
<dbReference type="Gene3D" id="3.40.50.970">
    <property type="match status" value="1"/>
</dbReference>
<dbReference type="EMBL" id="DMUP01000037">
    <property type="protein sequence ID" value="HAR55462.1"/>
    <property type="molecule type" value="Genomic_DNA"/>
</dbReference>
<feature type="non-terminal residue" evidence="2">
    <location>
        <position position="159"/>
    </location>
</feature>
<sequence length="159" mass="17681">MSEENKQDVDQQETQEWLDALEGVLDAEGPDRAHFLLEQLIDKARRNGAYLPYRPTTSYLNTIPASQEPTMPGNQTMEARIRSAIRWNAAMMVLRASQKGEELGGHIASFASSAMLYDVGFNHFFRAPSDGDGGDFLFIQGHASPGIYGRAFIEGRLTQ</sequence>
<dbReference type="PANTHER" id="PTHR43825:SF3">
    <property type="entry name" value="PYRUVATE DEHYDROGENASE E1 COMPONENT"/>
    <property type="match status" value="1"/>
</dbReference>
<dbReference type="PROSITE" id="PS50003">
    <property type="entry name" value="PH_DOMAIN"/>
    <property type="match status" value="1"/>
</dbReference>
<dbReference type="SUPFAM" id="SSF52518">
    <property type="entry name" value="Thiamin diphosphate-binding fold (THDP-binding)"/>
    <property type="match status" value="1"/>
</dbReference>
<proteinExistence type="predicted"/>
<organism evidence="2 3">
    <name type="scientific">Idiomarina baltica</name>
    <dbReference type="NCBI Taxonomy" id="190892"/>
    <lineage>
        <taxon>Bacteria</taxon>
        <taxon>Pseudomonadati</taxon>
        <taxon>Pseudomonadota</taxon>
        <taxon>Gammaproteobacteria</taxon>
        <taxon>Alteromonadales</taxon>
        <taxon>Idiomarinaceae</taxon>
        <taxon>Idiomarina</taxon>
    </lineage>
</organism>
<dbReference type="AlphaFoldDB" id="A0A348WLQ0"/>
<evidence type="ECO:0000313" key="2">
    <source>
        <dbReference type="EMBL" id="HAR55462.1"/>
    </source>
</evidence>
<evidence type="ECO:0000313" key="3">
    <source>
        <dbReference type="Proteomes" id="UP000262878"/>
    </source>
</evidence>
<dbReference type="InterPro" id="IPR051157">
    <property type="entry name" value="PDH/Transketolase"/>
</dbReference>
<accession>A0A348WLQ0</accession>
<reference evidence="2 3" key="1">
    <citation type="journal article" date="2018" name="Nat. Biotechnol.">
        <title>A standardized bacterial taxonomy based on genome phylogeny substantially revises the tree of life.</title>
        <authorList>
            <person name="Parks D.H."/>
            <person name="Chuvochina M."/>
            <person name="Waite D.W."/>
            <person name="Rinke C."/>
            <person name="Skarshewski A."/>
            <person name="Chaumeil P.A."/>
            <person name="Hugenholtz P."/>
        </authorList>
    </citation>
    <scope>NUCLEOTIDE SEQUENCE [LARGE SCALE GENOMIC DNA]</scope>
    <source>
        <strain evidence="2">UBA9360</strain>
    </source>
</reference>
<evidence type="ECO:0000259" key="1">
    <source>
        <dbReference type="PROSITE" id="PS50003"/>
    </source>
</evidence>
<name>A0A348WLQ0_9GAMM</name>
<dbReference type="PANTHER" id="PTHR43825">
    <property type="entry name" value="PYRUVATE DEHYDROGENASE E1 COMPONENT"/>
    <property type="match status" value="1"/>
</dbReference>
<gene>
    <name evidence="2" type="primary">aceE</name>
    <name evidence="2" type="ORF">DCR58_01610</name>
</gene>
<dbReference type="InterPro" id="IPR001849">
    <property type="entry name" value="PH_domain"/>
</dbReference>
<dbReference type="InterPro" id="IPR029061">
    <property type="entry name" value="THDP-binding"/>
</dbReference>
<keyword evidence="2" id="KW-0670">Pyruvate</keyword>
<dbReference type="Proteomes" id="UP000262878">
    <property type="component" value="Unassembled WGS sequence"/>
</dbReference>